<dbReference type="PROSITE" id="PS50109">
    <property type="entry name" value="HIS_KIN"/>
    <property type="match status" value="1"/>
</dbReference>
<dbReference type="PANTHER" id="PTHR45339">
    <property type="entry name" value="HYBRID SIGNAL TRANSDUCTION HISTIDINE KINASE J"/>
    <property type="match status" value="1"/>
</dbReference>
<evidence type="ECO:0000259" key="19">
    <source>
        <dbReference type="PROSITE" id="PS50109"/>
    </source>
</evidence>
<dbReference type="SUPFAM" id="SSF55785">
    <property type="entry name" value="PYP-like sensor domain (PAS domain)"/>
    <property type="match status" value="3"/>
</dbReference>
<dbReference type="Proteomes" id="UP000824225">
    <property type="component" value="Unassembled WGS sequence"/>
</dbReference>
<keyword evidence="11" id="KW-1133">Transmembrane helix</keyword>
<dbReference type="EC" id="2.7.13.3" evidence="3"/>
<dbReference type="Gene3D" id="1.10.287.130">
    <property type="match status" value="1"/>
</dbReference>
<evidence type="ECO:0000256" key="3">
    <source>
        <dbReference type="ARBA" id="ARBA00012438"/>
    </source>
</evidence>
<feature type="compositionally biased region" description="Basic and acidic residues" evidence="18">
    <location>
        <begin position="1039"/>
        <end position="1058"/>
    </location>
</feature>
<evidence type="ECO:0000256" key="12">
    <source>
        <dbReference type="ARBA" id="ARBA00023012"/>
    </source>
</evidence>
<comment type="subcellular location">
    <subcellularLocation>
        <location evidence="2">Cell membrane</location>
        <topology evidence="2">Multi-pass membrane protein</topology>
    </subcellularLocation>
</comment>
<keyword evidence="8" id="KW-0547">Nucleotide-binding</keyword>
<dbReference type="InterPro" id="IPR011006">
    <property type="entry name" value="CheY-like_superfamily"/>
</dbReference>
<dbReference type="PROSITE" id="PS50894">
    <property type="entry name" value="HPT"/>
    <property type="match status" value="1"/>
</dbReference>
<name>A0A9D2HFZ2_9BACT</name>
<dbReference type="InterPro" id="IPR004358">
    <property type="entry name" value="Sig_transdc_His_kin-like_C"/>
</dbReference>
<dbReference type="Pfam" id="PF00512">
    <property type="entry name" value="HisKA"/>
    <property type="match status" value="1"/>
</dbReference>
<dbReference type="InterPro" id="IPR003594">
    <property type="entry name" value="HATPase_dom"/>
</dbReference>
<dbReference type="SUPFAM" id="SSF55874">
    <property type="entry name" value="ATPase domain of HSP90 chaperone/DNA topoisomerase II/histidine kinase"/>
    <property type="match status" value="1"/>
</dbReference>
<feature type="domain" description="Histidine kinase" evidence="19">
    <location>
        <begin position="512"/>
        <end position="733"/>
    </location>
</feature>
<keyword evidence="4" id="KW-1003">Cell membrane</keyword>
<dbReference type="CDD" id="cd00088">
    <property type="entry name" value="HPT"/>
    <property type="match status" value="1"/>
</dbReference>
<keyword evidence="10" id="KW-0067">ATP-binding</keyword>
<dbReference type="PRINTS" id="PR00344">
    <property type="entry name" value="BCTRLSENSOR"/>
</dbReference>
<dbReference type="Pfam" id="PF02518">
    <property type="entry name" value="HATPase_c"/>
    <property type="match status" value="1"/>
</dbReference>
<dbReference type="Pfam" id="PF01627">
    <property type="entry name" value="Hpt"/>
    <property type="match status" value="1"/>
</dbReference>
<dbReference type="InterPro" id="IPR008207">
    <property type="entry name" value="Sig_transdc_His_kin_Hpt_dom"/>
</dbReference>
<feature type="domain" description="Response regulatory" evidence="20">
    <location>
        <begin position="902"/>
        <end position="1022"/>
    </location>
</feature>
<proteinExistence type="predicted"/>
<dbReference type="InterPro" id="IPR000014">
    <property type="entry name" value="PAS"/>
</dbReference>
<dbReference type="Pfam" id="PF13426">
    <property type="entry name" value="PAS_9"/>
    <property type="match status" value="1"/>
</dbReference>
<comment type="caution">
    <text evidence="23">The sequence shown here is derived from an EMBL/GenBank/DDBJ whole genome shotgun (WGS) entry which is preliminary data.</text>
</comment>
<dbReference type="SMART" id="SM00091">
    <property type="entry name" value="PAS"/>
    <property type="match status" value="3"/>
</dbReference>
<keyword evidence="9" id="KW-0418">Kinase</keyword>
<feature type="domain" description="HPt" evidence="22">
    <location>
        <begin position="1074"/>
        <end position="1176"/>
    </location>
</feature>
<dbReference type="AlphaFoldDB" id="A0A9D2HFZ2"/>
<evidence type="ECO:0000256" key="11">
    <source>
        <dbReference type="ARBA" id="ARBA00022989"/>
    </source>
</evidence>
<dbReference type="InterPro" id="IPR003661">
    <property type="entry name" value="HisK_dim/P_dom"/>
</dbReference>
<evidence type="ECO:0000259" key="22">
    <source>
        <dbReference type="PROSITE" id="PS50894"/>
    </source>
</evidence>
<keyword evidence="7" id="KW-0812">Transmembrane</keyword>
<evidence type="ECO:0000259" key="20">
    <source>
        <dbReference type="PROSITE" id="PS50110"/>
    </source>
</evidence>
<evidence type="ECO:0000256" key="9">
    <source>
        <dbReference type="ARBA" id="ARBA00022777"/>
    </source>
</evidence>
<dbReference type="PROSITE" id="PS50110">
    <property type="entry name" value="RESPONSE_REGULATORY"/>
    <property type="match status" value="2"/>
</dbReference>
<feature type="region of interest" description="Disordered" evidence="18">
    <location>
        <begin position="879"/>
        <end position="899"/>
    </location>
</feature>
<dbReference type="InterPro" id="IPR036641">
    <property type="entry name" value="HPT_dom_sf"/>
</dbReference>
<dbReference type="InterPro" id="IPR005467">
    <property type="entry name" value="His_kinase_dom"/>
</dbReference>
<dbReference type="Pfam" id="PF08448">
    <property type="entry name" value="PAS_4"/>
    <property type="match status" value="1"/>
</dbReference>
<dbReference type="InterPro" id="IPR013656">
    <property type="entry name" value="PAS_4"/>
</dbReference>
<dbReference type="Gene3D" id="3.30.565.10">
    <property type="entry name" value="Histidine kinase-like ATPase, C-terminal domain"/>
    <property type="match status" value="1"/>
</dbReference>
<feature type="compositionally biased region" description="Basic and acidic residues" evidence="18">
    <location>
        <begin position="879"/>
        <end position="891"/>
    </location>
</feature>
<keyword evidence="13" id="KW-0472">Membrane</keyword>
<protein>
    <recommendedName>
        <fullName evidence="15">Sensory/regulatory protein RpfC</fullName>
        <ecNumber evidence="3">2.7.13.3</ecNumber>
    </recommendedName>
</protein>
<comment type="catalytic activity">
    <reaction evidence="1">
        <text>ATP + protein L-histidine = ADP + protein N-phospho-L-histidine.</text>
        <dbReference type="EC" id="2.7.13.3"/>
    </reaction>
</comment>
<evidence type="ECO:0000256" key="7">
    <source>
        <dbReference type="ARBA" id="ARBA00022692"/>
    </source>
</evidence>
<evidence type="ECO:0000256" key="17">
    <source>
        <dbReference type="PROSITE-ProRule" id="PRU00169"/>
    </source>
</evidence>
<feature type="modified residue" description="4-aspartylphosphate" evidence="17">
    <location>
        <position position="954"/>
    </location>
</feature>
<evidence type="ECO:0000256" key="8">
    <source>
        <dbReference type="ARBA" id="ARBA00022741"/>
    </source>
</evidence>
<evidence type="ECO:0000256" key="2">
    <source>
        <dbReference type="ARBA" id="ARBA00004651"/>
    </source>
</evidence>
<dbReference type="EMBL" id="DXAN01000026">
    <property type="protein sequence ID" value="HJA09125.1"/>
    <property type="molecule type" value="Genomic_DNA"/>
</dbReference>
<evidence type="ECO:0000256" key="4">
    <source>
        <dbReference type="ARBA" id="ARBA00022475"/>
    </source>
</evidence>
<dbReference type="SUPFAM" id="SSF52172">
    <property type="entry name" value="CheY-like"/>
    <property type="match status" value="2"/>
</dbReference>
<gene>
    <name evidence="23" type="ORF">H9962_08060</name>
</gene>
<evidence type="ECO:0000256" key="16">
    <source>
        <dbReference type="PROSITE-ProRule" id="PRU00110"/>
    </source>
</evidence>
<dbReference type="SMART" id="SM00388">
    <property type="entry name" value="HisKA"/>
    <property type="match status" value="1"/>
</dbReference>
<evidence type="ECO:0000256" key="14">
    <source>
        <dbReference type="ARBA" id="ARBA00064003"/>
    </source>
</evidence>
<feature type="modified residue" description="Phosphohistidine" evidence="16">
    <location>
        <position position="1113"/>
    </location>
</feature>
<dbReference type="Gene3D" id="3.30.450.20">
    <property type="entry name" value="PAS domain"/>
    <property type="match status" value="3"/>
</dbReference>
<dbReference type="Pfam" id="PF00072">
    <property type="entry name" value="Response_reg"/>
    <property type="match status" value="2"/>
</dbReference>
<dbReference type="CDD" id="cd00130">
    <property type="entry name" value="PAS"/>
    <property type="match status" value="1"/>
</dbReference>
<evidence type="ECO:0000256" key="10">
    <source>
        <dbReference type="ARBA" id="ARBA00022840"/>
    </source>
</evidence>
<dbReference type="InterPro" id="IPR036097">
    <property type="entry name" value="HisK_dim/P_sf"/>
</dbReference>
<dbReference type="CDD" id="cd17546">
    <property type="entry name" value="REC_hyHK_CKI1_RcsC-like"/>
    <property type="match status" value="2"/>
</dbReference>
<dbReference type="Gene3D" id="3.40.50.2300">
    <property type="match status" value="2"/>
</dbReference>
<feature type="domain" description="Response regulatory" evidence="20">
    <location>
        <begin position="752"/>
        <end position="874"/>
    </location>
</feature>
<evidence type="ECO:0000256" key="13">
    <source>
        <dbReference type="ARBA" id="ARBA00023136"/>
    </source>
</evidence>
<dbReference type="FunFam" id="1.10.287.130:FF:000002">
    <property type="entry name" value="Two-component osmosensing histidine kinase"/>
    <property type="match status" value="1"/>
</dbReference>
<comment type="subunit">
    <text evidence="14">At low DSF concentrations, interacts with RpfF.</text>
</comment>
<dbReference type="InterPro" id="IPR035965">
    <property type="entry name" value="PAS-like_dom_sf"/>
</dbReference>
<dbReference type="GO" id="GO:0005524">
    <property type="term" value="F:ATP binding"/>
    <property type="evidence" value="ECO:0007669"/>
    <property type="project" value="UniProtKB-KW"/>
</dbReference>
<dbReference type="NCBIfam" id="TIGR00229">
    <property type="entry name" value="sensory_box"/>
    <property type="match status" value="1"/>
</dbReference>
<dbReference type="GO" id="GO:0000155">
    <property type="term" value="F:phosphorelay sensor kinase activity"/>
    <property type="evidence" value="ECO:0007669"/>
    <property type="project" value="InterPro"/>
</dbReference>
<dbReference type="Pfam" id="PF13188">
    <property type="entry name" value="PAS_8"/>
    <property type="match status" value="1"/>
</dbReference>
<evidence type="ECO:0000256" key="18">
    <source>
        <dbReference type="SAM" id="MobiDB-lite"/>
    </source>
</evidence>
<evidence type="ECO:0000256" key="5">
    <source>
        <dbReference type="ARBA" id="ARBA00022553"/>
    </source>
</evidence>
<organism evidence="23 24">
    <name type="scientific">Candidatus Mailhella merdigallinarum</name>
    <dbReference type="NCBI Taxonomy" id="2838658"/>
    <lineage>
        <taxon>Bacteria</taxon>
        <taxon>Pseudomonadati</taxon>
        <taxon>Thermodesulfobacteriota</taxon>
        <taxon>Desulfovibrionia</taxon>
        <taxon>Desulfovibrionales</taxon>
        <taxon>Desulfovibrionaceae</taxon>
        <taxon>Mailhella</taxon>
    </lineage>
</organism>
<evidence type="ECO:0000259" key="21">
    <source>
        <dbReference type="PROSITE" id="PS50112"/>
    </source>
</evidence>
<reference evidence="23" key="2">
    <citation type="submission" date="2021-04" db="EMBL/GenBank/DDBJ databases">
        <authorList>
            <person name="Gilroy R."/>
        </authorList>
    </citation>
    <scope>NUCLEOTIDE SEQUENCE</scope>
    <source>
        <strain evidence="23">CHK186-16707</strain>
    </source>
</reference>
<keyword evidence="5 17" id="KW-0597">Phosphoprotein</keyword>
<keyword evidence="6" id="KW-0808">Transferase</keyword>
<evidence type="ECO:0000256" key="15">
    <source>
        <dbReference type="ARBA" id="ARBA00068150"/>
    </source>
</evidence>
<dbReference type="CDD" id="cd16922">
    <property type="entry name" value="HATPase_EvgS-ArcB-TorS-like"/>
    <property type="match status" value="1"/>
</dbReference>
<dbReference type="SMART" id="SM00448">
    <property type="entry name" value="REC"/>
    <property type="match status" value="2"/>
</dbReference>
<evidence type="ECO:0000256" key="6">
    <source>
        <dbReference type="ARBA" id="ARBA00022679"/>
    </source>
</evidence>
<dbReference type="CDD" id="cd00082">
    <property type="entry name" value="HisKA"/>
    <property type="match status" value="1"/>
</dbReference>
<evidence type="ECO:0000256" key="1">
    <source>
        <dbReference type="ARBA" id="ARBA00000085"/>
    </source>
</evidence>
<keyword evidence="12" id="KW-0902">Two-component regulatory system</keyword>
<dbReference type="SUPFAM" id="SSF47384">
    <property type="entry name" value="Homodimeric domain of signal transducing histidine kinase"/>
    <property type="match status" value="1"/>
</dbReference>
<dbReference type="Gene3D" id="1.20.120.160">
    <property type="entry name" value="HPT domain"/>
    <property type="match status" value="1"/>
</dbReference>
<dbReference type="PROSITE" id="PS50112">
    <property type="entry name" value="PAS"/>
    <property type="match status" value="1"/>
</dbReference>
<sequence>MRQSIKRWSVLVAALGLSLGLWWGAICLPLRDALLHAAGEEAPGPSVVARPESEVPAPFFRFAWGGTAFLLALGALSWRGLRRADRSLKAEEAMSARRADEKNVLETKLRTARRAMRDIRAWNGRMLASVTEGVLAVDAEGRITWCNAAALRRLGYDRESELLGRDAHQLLCLSHPDGSAFDRADCPLCSGLARGEAASVPRVNLRRRDGASFLASAHMAPVCEDGLPRGGVLTFLDVTDLHAHEALLRTVFNASVDAYLIFGDDLTPLDANGAALRLFRAADIAALRDGAWPAALQTDGRPAESLLREALRAALEAGEARLELNLNDDEGRPLPCETTLVRVDLGGRRVVFVTLRDVRALRGMEDALRRESRYLQMLLDASPLGVIIASGEQRRGGEDAVRWVNPRATELTGLAVGDELAPVFVHPDDYALIRGELVKNGVVREHATQVCAPSGEIRHVFLTALPMSFEGEPALLLWIADITPLKATEQALRTARDAAEAATRAKSDFLARMSHEIRTPMNAILGMGYLCLQTKLEPKQKDYLNKIQDAAHSLLSIINDILDFSKVDNDALALEKAPFRLNALLESVSAAMAPKAEGKNLEFLVSIEPHMPNLLVGDSLRLAQVLQVLVGNAIKFTEQGEVMVRVASESANGPLLQVHFSVSDTGIGLNEEEQERLFLPFTQADGSSTRRFGGTGLGLAISKRIVDLMGGSIWVESRPHEGSVFHFVVPLEAQPGAPATPWSPALGFSELSALVVDDNAAALRVIGEQVGSLGFRVTTAGSGREALELLERARNRGLRYRFLILDWRMPDLDGLETAHLAQNLFSPREAPAVILVSAAVMDFEHDVLAENGIRACLTKPVSIPLLRDTCARLLEEDAARGDETRREDKTDAGPGESVTGARVLLVEDNDINQEIARSLLEEAGVDVDVARNGAEAVRMVERADEGAYRMVFMDIQMPVMDGLEAARRIRAQGHEPEELPIVAMTAHAQSSDREKSLQAGMNDHLVKPLDPEEVRRSLRAWIKNAPALPRDGGARPATGRRDAPEERRNGSADVDTRDIPGLSQAAGLESVGGNRVLYAKLLRRFQISCRDTVRDIRRALELADEELAVRLAHTVKGVSASLGFMALSRAAAVTEKALKDKEPEFTLEKTLLPVFGDELERALAAVDIYLEALPAAEAADNLGAVCELPRRELTADESAGAADLLGKLVANLEADWGAVMDGLEHLTPLLECTDYAPRLSELVGHVEGFDIPQARAVARKMAEGLKISAATVNK</sequence>
<feature type="region of interest" description="Disordered" evidence="18">
    <location>
        <begin position="1025"/>
        <end position="1059"/>
    </location>
</feature>
<dbReference type="InterPro" id="IPR001789">
    <property type="entry name" value="Sig_transdc_resp-reg_receiver"/>
</dbReference>
<dbReference type="GO" id="GO:0005886">
    <property type="term" value="C:plasma membrane"/>
    <property type="evidence" value="ECO:0007669"/>
    <property type="project" value="UniProtKB-SubCell"/>
</dbReference>
<feature type="modified residue" description="4-aspartylphosphate" evidence="17">
    <location>
        <position position="806"/>
    </location>
</feature>
<dbReference type="FunFam" id="3.30.565.10:FF:000010">
    <property type="entry name" value="Sensor histidine kinase RcsC"/>
    <property type="match status" value="1"/>
</dbReference>
<accession>A0A9D2HFZ2</accession>
<evidence type="ECO:0000313" key="23">
    <source>
        <dbReference type="EMBL" id="HJA09125.1"/>
    </source>
</evidence>
<reference evidence="23" key="1">
    <citation type="journal article" date="2021" name="PeerJ">
        <title>Extensive microbial diversity within the chicken gut microbiome revealed by metagenomics and culture.</title>
        <authorList>
            <person name="Gilroy R."/>
            <person name="Ravi A."/>
            <person name="Getino M."/>
            <person name="Pursley I."/>
            <person name="Horton D.L."/>
            <person name="Alikhan N.F."/>
            <person name="Baker D."/>
            <person name="Gharbi K."/>
            <person name="Hall N."/>
            <person name="Watson M."/>
            <person name="Adriaenssens E.M."/>
            <person name="Foster-Nyarko E."/>
            <person name="Jarju S."/>
            <person name="Secka A."/>
            <person name="Antonio M."/>
            <person name="Oren A."/>
            <person name="Chaudhuri R.R."/>
            <person name="La Ragione R."/>
            <person name="Hildebrand F."/>
            <person name="Pallen M.J."/>
        </authorList>
    </citation>
    <scope>NUCLEOTIDE SEQUENCE</scope>
    <source>
        <strain evidence="23">CHK186-16707</strain>
    </source>
</reference>
<evidence type="ECO:0000313" key="24">
    <source>
        <dbReference type="Proteomes" id="UP000824225"/>
    </source>
</evidence>
<dbReference type="SUPFAM" id="SSF47226">
    <property type="entry name" value="Histidine-containing phosphotransfer domain, HPT domain"/>
    <property type="match status" value="1"/>
</dbReference>
<feature type="domain" description="PAS" evidence="21">
    <location>
        <begin position="125"/>
        <end position="160"/>
    </location>
</feature>
<dbReference type="SMART" id="SM00387">
    <property type="entry name" value="HATPase_c"/>
    <property type="match status" value="1"/>
</dbReference>
<dbReference type="PANTHER" id="PTHR45339:SF1">
    <property type="entry name" value="HYBRID SIGNAL TRANSDUCTION HISTIDINE KINASE J"/>
    <property type="match status" value="1"/>
</dbReference>
<dbReference type="InterPro" id="IPR036890">
    <property type="entry name" value="HATPase_C_sf"/>
</dbReference>